<dbReference type="Pfam" id="PF26309">
    <property type="entry name" value="DUF8082"/>
    <property type="match status" value="1"/>
</dbReference>
<evidence type="ECO:0000313" key="4">
    <source>
        <dbReference type="Proteomes" id="UP000316562"/>
    </source>
</evidence>
<evidence type="ECO:0000256" key="1">
    <source>
        <dbReference type="SAM" id="MobiDB-lite"/>
    </source>
</evidence>
<protein>
    <submittedName>
        <fullName evidence="3">Roadblock/LC7 domain-containing protein</fullName>
    </submittedName>
</protein>
<sequence>MDNKDKSIIEKLLSIAGVEACAISSLDGDVLQFSSNNEDLNELSIKKVSAEISKLFSSYSISSIEVSSLFLSFESHNIIVNGFGSGFIFIASKKNSNVNLVKMESSYLESEFIKIVSNSLENLSSKPSLFNNNNIQTAQNPQNAGVNNINDIYPPLGDNQFESNTAQHAAISHSSGSATDGSHQNNSSSTNGEIANVVPINVIIAIKDLFANSLGPISSMIFDSKIKELNQTMDNFNRKKIEEFVKLLSKEIEDENDRVLFFKNVNNILKTIK</sequence>
<dbReference type="AlphaFoldDB" id="A0A519BGX3"/>
<name>A0A519BGX3_ACIG2</name>
<accession>A0A519BGX3</accession>
<proteinExistence type="predicted"/>
<gene>
    <name evidence="3" type="ORF">EVJ46_05695</name>
</gene>
<dbReference type="Proteomes" id="UP000316562">
    <property type="component" value="Unassembled WGS sequence"/>
</dbReference>
<organism evidence="3 4">
    <name type="scientific">Acididesulfobacter guangdongensis</name>
    <dbReference type="NCBI Taxonomy" id="2597225"/>
    <lineage>
        <taxon>Bacteria</taxon>
        <taxon>Deltaproteobacteria</taxon>
        <taxon>Candidatus Acidulodesulfobacterales</taxon>
        <taxon>Candidatus Acididesulfobacter</taxon>
    </lineage>
</organism>
<evidence type="ECO:0000259" key="2">
    <source>
        <dbReference type="Pfam" id="PF26309"/>
    </source>
</evidence>
<comment type="caution">
    <text evidence="3">The sequence shown here is derived from an EMBL/GenBank/DDBJ whole genome shotgun (WGS) entry which is preliminary data.</text>
</comment>
<feature type="domain" description="DUF8082" evidence="2">
    <location>
        <begin position="205"/>
        <end position="270"/>
    </location>
</feature>
<dbReference type="EMBL" id="SGBC01000002">
    <property type="protein sequence ID" value="RZD16508.1"/>
    <property type="molecule type" value="Genomic_DNA"/>
</dbReference>
<dbReference type="InterPro" id="IPR058395">
    <property type="entry name" value="DUF8082"/>
</dbReference>
<evidence type="ECO:0000313" key="3">
    <source>
        <dbReference type="EMBL" id="RZD16508.1"/>
    </source>
</evidence>
<feature type="region of interest" description="Disordered" evidence="1">
    <location>
        <begin position="167"/>
        <end position="191"/>
    </location>
</feature>
<reference evidence="3 4" key="1">
    <citation type="journal article" date="2019" name="ISME J.">
        <title>Insights into ecological role of a new deltaproteobacterial order Candidatus Acidulodesulfobacterales by metagenomics and metatranscriptomics.</title>
        <authorList>
            <person name="Tan S."/>
            <person name="Liu J."/>
            <person name="Fang Y."/>
            <person name="Hedlund B.P."/>
            <person name="Lian Z.H."/>
            <person name="Huang L.Y."/>
            <person name="Li J.T."/>
            <person name="Huang L.N."/>
            <person name="Li W.J."/>
            <person name="Jiang H.C."/>
            <person name="Dong H.L."/>
            <person name="Shu W.S."/>
        </authorList>
    </citation>
    <scope>NUCLEOTIDE SEQUENCE [LARGE SCALE GENOMIC DNA]</scope>
    <source>
        <strain evidence="3">AP2</strain>
    </source>
</reference>